<dbReference type="EMBL" id="NXIB02000220">
    <property type="protein sequence ID" value="PHX53301.1"/>
    <property type="molecule type" value="Genomic_DNA"/>
</dbReference>
<evidence type="ECO:0000313" key="4">
    <source>
        <dbReference type="Proteomes" id="UP000226442"/>
    </source>
</evidence>
<keyword evidence="4" id="KW-1185">Reference proteome</keyword>
<evidence type="ECO:0008006" key="5">
    <source>
        <dbReference type="Google" id="ProtNLM"/>
    </source>
</evidence>
<sequence length="75" mass="8065">MRNLIQLTTMATLATCLQFNIGSAALAAGQVSNSTGNLTEGRSSWTASENFRFDNYSKYEPEPNGTPNSDSTGTR</sequence>
<keyword evidence="2" id="KW-0732">Signal</keyword>
<dbReference type="Proteomes" id="UP000226442">
    <property type="component" value="Unassembled WGS sequence"/>
</dbReference>
<proteinExistence type="predicted"/>
<dbReference type="RefSeq" id="WP_096830334.1">
    <property type="nucleotide sequence ID" value="NZ_NXIB02000220.1"/>
</dbReference>
<accession>A0A2G4EUU3</accession>
<protein>
    <recommendedName>
        <fullName evidence="5">PEP-CTERM sorting domain-containing protein</fullName>
    </recommendedName>
</protein>
<feature type="chain" id="PRO_5013841475" description="PEP-CTERM sorting domain-containing protein" evidence="2">
    <location>
        <begin position="28"/>
        <end position="75"/>
    </location>
</feature>
<name>A0A2G4EUU3_9CYAN</name>
<feature type="signal peptide" evidence="2">
    <location>
        <begin position="1"/>
        <end position="27"/>
    </location>
</feature>
<reference evidence="3" key="1">
    <citation type="submission" date="2017-10" db="EMBL/GenBank/DDBJ databases">
        <title>Draft genome sequence of the planktic cyanobacteria Tychonema bourrellyi isolated from alpine lentic freshwater.</title>
        <authorList>
            <person name="Tett A."/>
            <person name="Armanini F."/>
            <person name="Asnicar F."/>
            <person name="Boscaini A."/>
            <person name="Pasolli E."/>
            <person name="Zolfo M."/>
            <person name="Donati C."/>
            <person name="Salmaso N."/>
            <person name="Segata N."/>
        </authorList>
    </citation>
    <scope>NUCLEOTIDE SEQUENCE</scope>
    <source>
        <strain evidence="3">FEM_GT703</strain>
    </source>
</reference>
<gene>
    <name evidence="3" type="ORF">CP500_022255</name>
</gene>
<evidence type="ECO:0000256" key="1">
    <source>
        <dbReference type="SAM" id="MobiDB-lite"/>
    </source>
</evidence>
<feature type="compositionally biased region" description="Polar residues" evidence="1">
    <location>
        <begin position="65"/>
        <end position="75"/>
    </location>
</feature>
<organism evidence="3 4">
    <name type="scientific">Tychonema bourrellyi FEM_GT703</name>
    <dbReference type="NCBI Taxonomy" id="2040638"/>
    <lineage>
        <taxon>Bacteria</taxon>
        <taxon>Bacillati</taxon>
        <taxon>Cyanobacteriota</taxon>
        <taxon>Cyanophyceae</taxon>
        <taxon>Oscillatoriophycideae</taxon>
        <taxon>Oscillatoriales</taxon>
        <taxon>Microcoleaceae</taxon>
        <taxon>Tychonema</taxon>
    </lineage>
</organism>
<dbReference type="AlphaFoldDB" id="A0A2G4EUU3"/>
<feature type="region of interest" description="Disordered" evidence="1">
    <location>
        <begin position="54"/>
        <end position="75"/>
    </location>
</feature>
<evidence type="ECO:0000313" key="3">
    <source>
        <dbReference type="EMBL" id="PHX53301.1"/>
    </source>
</evidence>
<evidence type="ECO:0000256" key="2">
    <source>
        <dbReference type="SAM" id="SignalP"/>
    </source>
</evidence>
<comment type="caution">
    <text evidence="3">The sequence shown here is derived from an EMBL/GenBank/DDBJ whole genome shotgun (WGS) entry which is preliminary data.</text>
</comment>